<accession>H5XHZ0</accession>
<dbReference type="PANTHER" id="PTHR48101:SF4">
    <property type="entry name" value="METHYLMALONYL-COA MUTASE, MITOCHONDRIAL"/>
    <property type="match status" value="1"/>
</dbReference>
<dbReference type="PROSITE" id="PS51332">
    <property type="entry name" value="B12_BINDING"/>
    <property type="match status" value="1"/>
</dbReference>
<comment type="subunit">
    <text evidence="3">Heterodimer of an alpha and a beta chain.</text>
</comment>
<comment type="cofactor">
    <cofactor evidence="1">
        <name>adenosylcob(III)alamin</name>
        <dbReference type="ChEBI" id="CHEBI:18408"/>
    </cofactor>
</comment>
<evidence type="ECO:0000256" key="1">
    <source>
        <dbReference type="ARBA" id="ARBA00001922"/>
    </source>
</evidence>
<dbReference type="PROSITE" id="PS00544">
    <property type="entry name" value="METMALONYL_COA_MUTASE"/>
    <property type="match status" value="1"/>
</dbReference>
<dbReference type="InterPro" id="IPR058549">
    <property type="entry name" value="MeMalonylCoA_mutase_a/b_site"/>
</dbReference>
<feature type="region of interest" description="Disordered" evidence="9">
    <location>
        <begin position="1"/>
        <end position="23"/>
    </location>
</feature>
<keyword evidence="7" id="KW-0413">Isomerase</keyword>
<evidence type="ECO:0000313" key="11">
    <source>
        <dbReference type="EMBL" id="EHR59596.1"/>
    </source>
</evidence>
<dbReference type="FunFam" id="3.20.20.240:FF:000001">
    <property type="entry name" value="Probable methylmalonyl-coa mutase"/>
    <property type="match status" value="1"/>
</dbReference>
<evidence type="ECO:0000256" key="2">
    <source>
        <dbReference type="ARBA" id="ARBA00008465"/>
    </source>
</evidence>
<organism evidence="11 12">
    <name type="scientific">Saccharomonospora cyanea NA-134</name>
    <dbReference type="NCBI Taxonomy" id="882082"/>
    <lineage>
        <taxon>Bacteria</taxon>
        <taxon>Bacillati</taxon>
        <taxon>Actinomycetota</taxon>
        <taxon>Actinomycetes</taxon>
        <taxon>Pseudonocardiales</taxon>
        <taxon>Pseudonocardiaceae</taxon>
        <taxon>Saccharomonospora</taxon>
    </lineage>
</organism>
<evidence type="ECO:0000259" key="10">
    <source>
        <dbReference type="PROSITE" id="PS51332"/>
    </source>
</evidence>
<dbReference type="GO" id="GO:0019678">
    <property type="term" value="P:propionate metabolic process, methylmalonyl pathway"/>
    <property type="evidence" value="ECO:0007669"/>
    <property type="project" value="TreeGrafter"/>
</dbReference>
<dbReference type="InterPro" id="IPR016176">
    <property type="entry name" value="Cbl-dep_enz_cat"/>
</dbReference>
<keyword evidence="5" id="KW-0846">Cobalamin</keyword>
<evidence type="ECO:0000256" key="8">
    <source>
        <dbReference type="ARBA" id="ARBA00023285"/>
    </source>
</evidence>
<reference evidence="11 12" key="1">
    <citation type="submission" date="2011-11" db="EMBL/GenBank/DDBJ databases">
        <title>The Noncontiguous Finished sequence of Saccharomonospora cyanea NA-134.</title>
        <authorList>
            <consortium name="US DOE Joint Genome Institute"/>
            <person name="Lucas S."/>
            <person name="Han J."/>
            <person name="Lapidus A."/>
            <person name="Cheng J.-F."/>
            <person name="Goodwin L."/>
            <person name="Pitluck S."/>
            <person name="Peters L."/>
            <person name="Ovchinnikova G."/>
            <person name="Lu M."/>
            <person name="Detter J.C."/>
            <person name="Han C."/>
            <person name="Tapia R."/>
            <person name="Land M."/>
            <person name="Hauser L."/>
            <person name="Kyrpides N."/>
            <person name="Ivanova N."/>
            <person name="Pagani I."/>
            <person name="Brambilla E.-M."/>
            <person name="Klenk H.-P."/>
            <person name="Woyke T."/>
        </authorList>
    </citation>
    <scope>NUCLEOTIDE SEQUENCE [LARGE SCALE GENOMIC DNA]</scope>
    <source>
        <strain evidence="11 12">NA-134</strain>
    </source>
</reference>
<dbReference type="PANTHER" id="PTHR48101">
    <property type="entry name" value="METHYLMALONYL-COA MUTASE, MITOCHONDRIAL-RELATED"/>
    <property type="match status" value="1"/>
</dbReference>
<dbReference type="STRING" id="882082.SaccyDRAFT_0671"/>
<dbReference type="InterPro" id="IPR036724">
    <property type="entry name" value="Cobalamin-bd_sf"/>
</dbReference>
<dbReference type="InterPro" id="IPR006159">
    <property type="entry name" value="Acid_CoA_mut_C"/>
</dbReference>
<dbReference type="EC" id="5.4.99.2" evidence="4"/>
<dbReference type="NCBIfam" id="TIGR00641">
    <property type="entry name" value="acid_CoA_mut_N"/>
    <property type="match status" value="1"/>
</dbReference>
<dbReference type="GO" id="GO:0004494">
    <property type="term" value="F:methylmalonyl-CoA mutase activity"/>
    <property type="evidence" value="ECO:0007669"/>
    <property type="project" value="UniProtKB-EC"/>
</dbReference>
<dbReference type="NCBIfam" id="TIGR00640">
    <property type="entry name" value="acid_CoA_mut_C"/>
    <property type="match status" value="1"/>
</dbReference>
<dbReference type="SUPFAM" id="SSF51703">
    <property type="entry name" value="Cobalamin (vitamin B12)-dependent enzymes"/>
    <property type="match status" value="1"/>
</dbReference>
<dbReference type="NCBIfam" id="NF006944">
    <property type="entry name" value="PRK09426.1"/>
    <property type="match status" value="1"/>
</dbReference>
<dbReference type="InterPro" id="IPR006098">
    <property type="entry name" value="MMCoA_mutase_a_cat"/>
</dbReference>
<keyword evidence="6" id="KW-0479">Metal-binding</keyword>
<dbReference type="Pfam" id="PF02310">
    <property type="entry name" value="B12-binding"/>
    <property type="match status" value="1"/>
</dbReference>
<dbReference type="HOGENOM" id="CLU_009523_3_1_11"/>
<dbReference type="Pfam" id="PF01642">
    <property type="entry name" value="MM_CoA_mutase"/>
    <property type="match status" value="1"/>
</dbReference>
<evidence type="ECO:0000313" key="12">
    <source>
        <dbReference type="Proteomes" id="UP000002791"/>
    </source>
</evidence>
<dbReference type="eggNOG" id="COG1884">
    <property type="taxonomic scope" value="Bacteria"/>
</dbReference>
<comment type="similarity">
    <text evidence="2">Belongs to the methylmalonyl-CoA mutase family.</text>
</comment>
<name>H5XHZ0_9PSEU</name>
<dbReference type="EMBL" id="CM001440">
    <property type="protein sequence ID" value="EHR59596.1"/>
    <property type="molecule type" value="Genomic_DNA"/>
</dbReference>
<dbReference type="InterPro" id="IPR006158">
    <property type="entry name" value="Cobalamin-bd"/>
</dbReference>
<dbReference type="AlphaFoldDB" id="H5XHZ0"/>
<dbReference type="OrthoDB" id="9762378at2"/>
<dbReference type="GO" id="GO:0031419">
    <property type="term" value="F:cobalamin binding"/>
    <property type="evidence" value="ECO:0007669"/>
    <property type="project" value="UniProtKB-KW"/>
</dbReference>
<dbReference type="SUPFAM" id="SSF52242">
    <property type="entry name" value="Cobalamin (vitamin B12)-binding domain"/>
    <property type="match status" value="1"/>
</dbReference>
<gene>
    <name evidence="11" type="ORF">SaccyDRAFT_0671</name>
</gene>
<dbReference type="CDD" id="cd02071">
    <property type="entry name" value="MM_CoA_mut_B12_BD"/>
    <property type="match status" value="1"/>
</dbReference>
<dbReference type="RefSeq" id="WP_005453577.1">
    <property type="nucleotide sequence ID" value="NZ_CM001440.1"/>
</dbReference>
<keyword evidence="12" id="KW-1185">Reference proteome</keyword>
<dbReference type="FunFam" id="3.40.50.280:FF:000002">
    <property type="entry name" value="Methylmalonyl-CoA mutase, mitochondrial"/>
    <property type="match status" value="1"/>
</dbReference>
<dbReference type="Gene3D" id="3.20.20.240">
    <property type="entry name" value="Methylmalonyl-CoA mutase"/>
    <property type="match status" value="1"/>
</dbReference>
<feature type="domain" description="B12-binding" evidence="10">
    <location>
        <begin position="596"/>
        <end position="726"/>
    </location>
</feature>
<dbReference type="GO" id="GO:0005737">
    <property type="term" value="C:cytoplasm"/>
    <property type="evidence" value="ECO:0007669"/>
    <property type="project" value="TreeGrafter"/>
</dbReference>
<evidence type="ECO:0000256" key="3">
    <source>
        <dbReference type="ARBA" id="ARBA00011870"/>
    </source>
</evidence>
<evidence type="ECO:0000256" key="6">
    <source>
        <dbReference type="ARBA" id="ARBA00022723"/>
    </source>
</evidence>
<keyword evidence="8" id="KW-0170">Cobalt</keyword>
<evidence type="ECO:0000256" key="7">
    <source>
        <dbReference type="ARBA" id="ARBA00023235"/>
    </source>
</evidence>
<evidence type="ECO:0000256" key="5">
    <source>
        <dbReference type="ARBA" id="ARBA00022628"/>
    </source>
</evidence>
<dbReference type="Proteomes" id="UP000002791">
    <property type="component" value="Chromosome"/>
</dbReference>
<proteinExistence type="inferred from homology"/>
<evidence type="ECO:0000256" key="4">
    <source>
        <dbReference type="ARBA" id="ARBA00012398"/>
    </source>
</evidence>
<dbReference type="eggNOG" id="COG2185">
    <property type="taxonomic scope" value="Bacteria"/>
</dbReference>
<sequence length="726" mass="78955">MTIPDFSDIELGSTSGSDADRREWTEAVRAATGKDVDALVWETPEGIGVKPLYTAEDLTGLDFLRTYPGIAPYLRGPYPTMYTTQPWTIRQYAGFSTAEESNAFYRRNLAAGQKGLSVAFDLATHRGYDSDHPRVSGDVGMAGVAIDSIYDMRQLFDGIPLDRMSVSMTMNGAVLPVLALYVVAAEEQGVRPEQLAGTIQNDILKEFMVRNTYIYPPQPSMRIISDIFAYTSRHMPKFNSISISGYHMQEAGATADLELAYTLADGVEYIRAGLDAGLDIDAFAPRLSFFWAIGMNFFMEVAKLRAARLLWAKLVKRFEPSNPKSLSLRTHCQTSGWSLTAQDVYNNVVRTCVEAMAATQGHTQSLHTNALDEALALPTDTSARIARNTQLLLQQESGTTNVIDPWGGSAYVERLTYELARRAWGHIEEVEAAGGMARAIDAGIPKLRIEEAAARTQARIDSGRQPVIGVNKYRVGAEDDTELDVLKIDNAGVRAQQLEKLRRLRAERDDAATQDALRRLTAGAEGDGNLLELAIDAARAKATVGEISEALERVWGRHSGQIRTISGVYREEVGKTAGVEAARQRVEAFAEAEGRRPRILVAKMGQDGHDRGQKVIASAFADLGFDVDVGPLFSTPAEVARQAVEADVHIVGVSSLAAGHLSLVPALRAELEELGRDDIMIVCGGVIPPQDYDELRAAGAAAIFGPGTVIADSAVTLLDELEARHS</sequence>
<dbReference type="Gene3D" id="3.40.50.280">
    <property type="entry name" value="Cobalamin-binding domain"/>
    <property type="match status" value="1"/>
</dbReference>
<evidence type="ECO:0000256" key="9">
    <source>
        <dbReference type="SAM" id="MobiDB-lite"/>
    </source>
</evidence>
<protein>
    <recommendedName>
        <fullName evidence="4">methylmalonyl-CoA mutase</fullName>
        <ecNumber evidence="4">5.4.99.2</ecNumber>
    </recommendedName>
</protein>
<dbReference type="GO" id="GO:0046872">
    <property type="term" value="F:metal ion binding"/>
    <property type="evidence" value="ECO:0007669"/>
    <property type="project" value="UniProtKB-KW"/>
</dbReference>
<dbReference type="CDD" id="cd03679">
    <property type="entry name" value="MM_CoA_mutase_alpha_like"/>
    <property type="match status" value="1"/>
</dbReference>
<dbReference type="InterPro" id="IPR006099">
    <property type="entry name" value="MeMalonylCoA_mutase_a/b_cat"/>
</dbReference>